<evidence type="ECO:0000313" key="1">
    <source>
        <dbReference type="EMBL" id="KAK0137879.1"/>
    </source>
</evidence>
<comment type="caution">
    <text evidence="1">The sequence shown here is derived from an EMBL/GenBank/DDBJ whole genome shotgun (WGS) entry which is preliminary data.</text>
</comment>
<name>A0AA47MCS8_MERPO</name>
<dbReference type="Proteomes" id="UP001174136">
    <property type="component" value="Unassembled WGS sequence"/>
</dbReference>
<accession>A0AA47MCS8</accession>
<gene>
    <name evidence="1" type="ORF">N1851_025925</name>
</gene>
<dbReference type="AlphaFoldDB" id="A0AA47MCS8"/>
<evidence type="ECO:0000313" key="2">
    <source>
        <dbReference type="Proteomes" id="UP001174136"/>
    </source>
</evidence>
<organism evidence="1 2">
    <name type="scientific">Merluccius polli</name>
    <name type="common">Benguela hake</name>
    <name type="synonym">Merluccius cadenati</name>
    <dbReference type="NCBI Taxonomy" id="89951"/>
    <lineage>
        <taxon>Eukaryota</taxon>
        <taxon>Metazoa</taxon>
        <taxon>Chordata</taxon>
        <taxon>Craniata</taxon>
        <taxon>Vertebrata</taxon>
        <taxon>Euteleostomi</taxon>
        <taxon>Actinopterygii</taxon>
        <taxon>Neopterygii</taxon>
        <taxon>Teleostei</taxon>
        <taxon>Neoteleostei</taxon>
        <taxon>Acanthomorphata</taxon>
        <taxon>Zeiogadaria</taxon>
        <taxon>Gadariae</taxon>
        <taxon>Gadiformes</taxon>
        <taxon>Gadoidei</taxon>
        <taxon>Merlucciidae</taxon>
        <taxon>Merluccius</taxon>
    </lineage>
</organism>
<proteinExistence type="predicted"/>
<protein>
    <submittedName>
        <fullName evidence="1">Uncharacterized protein</fullName>
    </submittedName>
</protein>
<sequence length="118" mass="13335">MWVLYRTIVVKRELNQKAKLSIYQSIYVPTLPYGHELWVVTKRTRGKGPWRPFLDSPCVKDLSRVSPELGMRLRLRPLAAVVGTKLGDASGKELCSAVLVDHCWAIFNSSSPVVKPTR</sequence>
<dbReference type="EMBL" id="JAOPHQ010004845">
    <property type="protein sequence ID" value="KAK0137879.1"/>
    <property type="molecule type" value="Genomic_DNA"/>
</dbReference>
<reference evidence="1" key="1">
    <citation type="journal article" date="2023" name="Front. Mar. Sci.">
        <title>A new Merluccius polli reference genome to investigate the effects of global change in West African waters.</title>
        <authorList>
            <person name="Mateo J.L."/>
            <person name="Blanco-Fernandez C."/>
            <person name="Garcia-Vazquez E."/>
            <person name="Machado-Schiaffino G."/>
        </authorList>
    </citation>
    <scope>NUCLEOTIDE SEQUENCE</scope>
    <source>
        <strain evidence="1">C29</strain>
        <tissue evidence="1">Fin</tissue>
    </source>
</reference>
<keyword evidence="2" id="KW-1185">Reference proteome</keyword>